<name>A0ABW2Q7V1_9MICO</name>
<evidence type="ECO:0000313" key="3">
    <source>
        <dbReference type="Proteomes" id="UP001596455"/>
    </source>
</evidence>
<sequence length="150" mass="16340">MDEDTGRAAREVAAAHDLPILTSVGEVVELQRAVGGLYVRYSLGPQDDPAEGSVDKESGCRLPGVSTNPVTPEPWWDRPAEHWVARQLVQYDHLSERPGIVGWLLAGTEVGRGPDCEPLLADITPLAVISPELQHAAEELYRTAFDPGRH</sequence>
<gene>
    <name evidence="2" type="ORF">ACFQQL_10680</name>
</gene>
<feature type="region of interest" description="Disordered" evidence="1">
    <location>
        <begin position="44"/>
        <end position="73"/>
    </location>
</feature>
<evidence type="ECO:0000313" key="2">
    <source>
        <dbReference type="EMBL" id="MFC7405573.1"/>
    </source>
</evidence>
<dbReference type="EMBL" id="JBHTCQ010000002">
    <property type="protein sequence ID" value="MFC7405573.1"/>
    <property type="molecule type" value="Genomic_DNA"/>
</dbReference>
<dbReference type="InterPro" id="IPR046080">
    <property type="entry name" value="DUF6098"/>
</dbReference>
<proteinExistence type="predicted"/>
<comment type="caution">
    <text evidence="2">The sequence shown here is derived from an EMBL/GenBank/DDBJ whole genome shotgun (WGS) entry which is preliminary data.</text>
</comment>
<keyword evidence="3" id="KW-1185">Reference proteome</keyword>
<reference evidence="3" key="1">
    <citation type="journal article" date="2019" name="Int. J. Syst. Evol. Microbiol.">
        <title>The Global Catalogue of Microorganisms (GCM) 10K type strain sequencing project: providing services to taxonomists for standard genome sequencing and annotation.</title>
        <authorList>
            <consortium name="The Broad Institute Genomics Platform"/>
            <consortium name="The Broad Institute Genome Sequencing Center for Infectious Disease"/>
            <person name="Wu L."/>
            <person name="Ma J."/>
        </authorList>
    </citation>
    <scope>NUCLEOTIDE SEQUENCE [LARGE SCALE GENOMIC DNA]</scope>
    <source>
        <strain evidence="3">JCM 1490</strain>
    </source>
</reference>
<evidence type="ECO:0000256" key="1">
    <source>
        <dbReference type="SAM" id="MobiDB-lite"/>
    </source>
</evidence>
<protein>
    <submittedName>
        <fullName evidence="2">DUF6098 family protein</fullName>
    </submittedName>
</protein>
<accession>A0ABW2Q7V1</accession>
<dbReference type="Proteomes" id="UP001596455">
    <property type="component" value="Unassembled WGS sequence"/>
</dbReference>
<dbReference type="RefSeq" id="WP_382394133.1">
    <property type="nucleotide sequence ID" value="NZ_JBHTCQ010000002.1"/>
</dbReference>
<dbReference type="Pfam" id="PF19593">
    <property type="entry name" value="DUF6098"/>
    <property type="match status" value="1"/>
</dbReference>
<organism evidence="2 3">
    <name type="scientific">Georgenia alba</name>
    <dbReference type="NCBI Taxonomy" id="2233858"/>
    <lineage>
        <taxon>Bacteria</taxon>
        <taxon>Bacillati</taxon>
        <taxon>Actinomycetota</taxon>
        <taxon>Actinomycetes</taxon>
        <taxon>Micrococcales</taxon>
        <taxon>Bogoriellaceae</taxon>
        <taxon>Georgenia</taxon>
    </lineage>
</organism>